<organism evidence="1 2">
    <name type="scientific">Alligator mississippiensis</name>
    <name type="common">American alligator</name>
    <dbReference type="NCBI Taxonomy" id="8496"/>
    <lineage>
        <taxon>Eukaryota</taxon>
        <taxon>Metazoa</taxon>
        <taxon>Chordata</taxon>
        <taxon>Craniata</taxon>
        <taxon>Vertebrata</taxon>
        <taxon>Euteleostomi</taxon>
        <taxon>Archelosauria</taxon>
        <taxon>Archosauria</taxon>
        <taxon>Crocodylia</taxon>
        <taxon>Alligatoridae</taxon>
        <taxon>Alligatorinae</taxon>
        <taxon>Alligator</taxon>
    </lineage>
</organism>
<dbReference type="AlphaFoldDB" id="A0A151N372"/>
<accession>A0A151N372</accession>
<dbReference type="Proteomes" id="UP000050525">
    <property type="component" value="Unassembled WGS sequence"/>
</dbReference>
<name>A0A151N372_ALLMI</name>
<gene>
    <name evidence="1" type="ORF">Y1Q_0016545</name>
</gene>
<protein>
    <submittedName>
        <fullName evidence="1">Uncharacterized protein</fullName>
    </submittedName>
</protein>
<evidence type="ECO:0000313" key="2">
    <source>
        <dbReference type="Proteomes" id="UP000050525"/>
    </source>
</evidence>
<proteinExistence type="predicted"/>
<evidence type="ECO:0000313" key="1">
    <source>
        <dbReference type="EMBL" id="KYO31220.1"/>
    </source>
</evidence>
<reference evidence="1 2" key="1">
    <citation type="journal article" date="2012" name="Genome Biol.">
        <title>Sequencing three crocodilian genomes to illuminate the evolution of archosaurs and amniotes.</title>
        <authorList>
            <person name="St John J.A."/>
            <person name="Braun E.L."/>
            <person name="Isberg S.R."/>
            <person name="Miles L.G."/>
            <person name="Chong A.Y."/>
            <person name="Gongora J."/>
            <person name="Dalzell P."/>
            <person name="Moran C."/>
            <person name="Bed'hom B."/>
            <person name="Abzhanov A."/>
            <person name="Burgess S.C."/>
            <person name="Cooksey A.M."/>
            <person name="Castoe T.A."/>
            <person name="Crawford N.G."/>
            <person name="Densmore L.D."/>
            <person name="Drew J.C."/>
            <person name="Edwards S.V."/>
            <person name="Faircloth B.C."/>
            <person name="Fujita M.K."/>
            <person name="Greenwold M.J."/>
            <person name="Hoffmann F.G."/>
            <person name="Howard J.M."/>
            <person name="Iguchi T."/>
            <person name="Janes D.E."/>
            <person name="Khan S.Y."/>
            <person name="Kohno S."/>
            <person name="de Koning A.J."/>
            <person name="Lance S.L."/>
            <person name="McCarthy F.M."/>
            <person name="McCormack J.E."/>
            <person name="Merchant M.E."/>
            <person name="Peterson D.G."/>
            <person name="Pollock D.D."/>
            <person name="Pourmand N."/>
            <person name="Raney B.J."/>
            <person name="Roessler K.A."/>
            <person name="Sanford J.R."/>
            <person name="Sawyer R.H."/>
            <person name="Schmidt C.J."/>
            <person name="Triplett E.W."/>
            <person name="Tuberville T.D."/>
            <person name="Venegas-Anaya M."/>
            <person name="Howard J.T."/>
            <person name="Jarvis E.D."/>
            <person name="Guillette L.J.Jr."/>
            <person name="Glenn T.C."/>
            <person name="Green R.E."/>
            <person name="Ray D.A."/>
        </authorList>
    </citation>
    <scope>NUCLEOTIDE SEQUENCE [LARGE SCALE GENOMIC DNA]</scope>
    <source>
        <strain evidence="1">KSC_2009_1</strain>
    </source>
</reference>
<comment type="caution">
    <text evidence="1">The sequence shown here is derived from an EMBL/GenBank/DDBJ whole genome shotgun (WGS) entry which is preliminary data.</text>
</comment>
<dbReference type="EMBL" id="AKHW03004113">
    <property type="protein sequence ID" value="KYO31220.1"/>
    <property type="molecule type" value="Genomic_DNA"/>
</dbReference>
<keyword evidence="2" id="KW-1185">Reference proteome</keyword>
<sequence>MQLRRAGCWLNGLATLGARSGALTRSGGALGETSSLSQMSNRGTLPCGRAYLICSYYALHLLLGVTVIGSPGLHGLLETTAGVSTEVLEQDAGRGTCITAGTCCISSSLQQDLAPLAKIKVGTYDPNNEEEVSEMKRNPLSQDDVGKKHSEIEDMYYLEVAGGFGQEIIM</sequence>